<dbReference type="GO" id="GO:0009295">
    <property type="term" value="C:nucleoid"/>
    <property type="evidence" value="ECO:0007669"/>
    <property type="project" value="TreeGrafter"/>
</dbReference>
<feature type="short sequence motif" description="Important for interaction with partner proteins" evidence="2">
    <location>
        <begin position="145"/>
        <end position="150"/>
    </location>
</feature>
<reference evidence="7 8" key="1">
    <citation type="submission" date="2018-06" db="EMBL/GenBank/DDBJ databases">
        <authorList>
            <consortium name="Pathogen Informatics"/>
            <person name="Doyle S."/>
        </authorList>
    </citation>
    <scope>NUCLEOTIDE SEQUENCE [LARGE SCALE GENOMIC DNA]</scope>
    <source>
        <strain evidence="7 8">NCTC13456</strain>
    </source>
</reference>
<evidence type="ECO:0000313" key="9">
    <source>
        <dbReference type="Proteomes" id="UP000267844"/>
    </source>
</evidence>
<dbReference type="AlphaFoldDB" id="A0A376G2H4"/>
<dbReference type="PANTHER" id="PTHR10302">
    <property type="entry name" value="SINGLE-STRANDED DNA-BINDING PROTEIN"/>
    <property type="match status" value="1"/>
</dbReference>
<dbReference type="InterPro" id="IPR012340">
    <property type="entry name" value="NA-bd_OB-fold"/>
</dbReference>
<feature type="compositionally biased region" description="Acidic residues" evidence="4">
    <location>
        <begin position="140"/>
        <end position="150"/>
    </location>
</feature>
<dbReference type="InterPro" id="IPR000424">
    <property type="entry name" value="Primosome_PriB/ssb"/>
</dbReference>
<evidence type="ECO:0000256" key="3">
    <source>
        <dbReference type="PIRNR" id="PIRNR002070"/>
    </source>
</evidence>
<evidence type="ECO:0000313" key="6">
    <source>
        <dbReference type="EMBL" id="RRT91315.1"/>
    </source>
</evidence>
<dbReference type="Proteomes" id="UP000267844">
    <property type="component" value="Unassembled WGS sequence"/>
</dbReference>
<gene>
    <name evidence="7" type="primary">ssb_3</name>
    <name evidence="5" type="synonym">ssb</name>
    <name evidence="6" type="ORF">EGI89_08760</name>
    <name evidence="5" type="ORF">FH779_00475</name>
    <name evidence="7" type="ORF">NCTC13456_00373</name>
</gene>
<comment type="function">
    <text evidence="2">Plays an important role in DNA replication, recombination and repair. Binds to ssDNA and to an array of partner proteins to recruit them to their sites of action during DNA metabolism.</text>
</comment>
<keyword evidence="2" id="KW-0235">DNA replication</keyword>
<evidence type="ECO:0000313" key="5">
    <source>
        <dbReference type="EMBL" id="QLL56660.1"/>
    </source>
</evidence>
<keyword evidence="2" id="KW-0227">DNA damage</keyword>
<dbReference type="InterPro" id="IPR011344">
    <property type="entry name" value="ssDNA-bd"/>
</dbReference>
<dbReference type="RefSeq" id="WP_038334855.1">
    <property type="nucleotide sequence ID" value="NZ_CP040908.1"/>
</dbReference>
<dbReference type="PANTHER" id="PTHR10302:SF27">
    <property type="entry name" value="SINGLE-STRANDED DNA-BINDING PROTEIN"/>
    <property type="match status" value="1"/>
</dbReference>
<accession>A0A376G2H4</accession>
<dbReference type="PROSITE" id="PS50935">
    <property type="entry name" value="SSB"/>
    <property type="match status" value="1"/>
</dbReference>
<dbReference type="KEGG" id="efal:FH779_00475"/>
<keyword evidence="2" id="KW-0233">DNA recombination</keyword>
<feature type="compositionally biased region" description="Low complexity" evidence="4">
    <location>
        <begin position="120"/>
        <end position="136"/>
    </location>
</feature>
<dbReference type="Proteomes" id="UP000510643">
    <property type="component" value="Chromosome"/>
</dbReference>
<dbReference type="STRING" id="343874.GCA_000805695_00647"/>
<dbReference type="Proteomes" id="UP000254737">
    <property type="component" value="Unassembled WGS sequence"/>
</dbReference>
<dbReference type="GO" id="GO:0003697">
    <property type="term" value="F:single-stranded DNA binding"/>
    <property type="evidence" value="ECO:0007669"/>
    <property type="project" value="UniProtKB-UniRule"/>
</dbReference>
<dbReference type="Pfam" id="PF00436">
    <property type="entry name" value="SSB"/>
    <property type="match status" value="1"/>
</dbReference>
<dbReference type="GO" id="GO:0006310">
    <property type="term" value="P:DNA recombination"/>
    <property type="evidence" value="ECO:0007669"/>
    <property type="project" value="UniProtKB-UniRule"/>
</dbReference>
<comment type="subunit">
    <text evidence="2">Homotetramer.</text>
</comment>
<dbReference type="EMBL" id="RHPO01000016">
    <property type="protein sequence ID" value="RRT91315.1"/>
    <property type="molecule type" value="Genomic_DNA"/>
</dbReference>
<reference evidence="5 10" key="3">
    <citation type="submission" date="2019-06" db="EMBL/GenBank/DDBJ databases">
        <title>Emergence of pandrug resistant Empedobacter falsenii in China.</title>
        <authorList>
            <person name="Dong N."/>
            <person name="Chen S."/>
            <person name="Zhang R."/>
        </authorList>
    </citation>
    <scope>NUCLEOTIDE SEQUENCE [LARGE SCALE GENOMIC DNA]</scope>
    <source>
        <strain evidence="5 10">1681-1</strain>
    </source>
</reference>
<dbReference type="GO" id="GO:0006260">
    <property type="term" value="P:DNA replication"/>
    <property type="evidence" value="ECO:0007669"/>
    <property type="project" value="UniProtKB-UniRule"/>
</dbReference>
<sequence>MNGTTNKVLLIGNLGDDVKLHHFDEQNCIGRFPIATTESYISRTGERITETEWHNIVTRNKLAELCDRYLKKGDKVFVEGRIKTRKWDDNGQTRYTTEIVANSIEFLTPKIDNEQRQAMQNDQNKVQQSQQNTTVVEPPFIDEGEDDLPF</sequence>
<evidence type="ECO:0000256" key="4">
    <source>
        <dbReference type="SAM" id="MobiDB-lite"/>
    </source>
</evidence>
<dbReference type="GeneID" id="78399896"/>
<feature type="region of interest" description="Disordered" evidence="4">
    <location>
        <begin position="118"/>
        <end position="150"/>
    </location>
</feature>
<keyword evidence="1 2" id="KW-0238">DNA-binding</keyword>
<protein>
    <recommendedName>
        <fullName evidence="2 3">Single-stranded DNA-binding protein</fullName>
        <shortName evidence="2">SSB</shortName>
    </recommendedName>
</protein>
<dbReference type="NCBIfam" id="TIGR00621">
    <property type="entry name" value="ssb"/>
    <property type="match status" value="1"/>
</dbReference>
<evidence type="ECO:0000256" key="1">
    <source>
        <dbReference type="ARBA" id="ARBA00023125"/>
    </source>
</evidence>
<dbReference type="GO" id="GO:0006281">
    <property type="term" value="P:DNA repair"/>
    <property type="evidence" value="ECO:0007669"/>
    <property type="project" value="UniProtKB-UniRule"/>
</dbReference>
<dbReference type="SUPFAM" id="SSF50249">
    <property type="entry name" value="Nucleic acid-binding proteins"/>
    <property type="match status" value="1"/>
</dbReference>
<dbReference type="Gene3D" id="2.40.50.140">
    <property type="entry name" value="Nucleic acid-binding proteins"/>
    <property type="match status" value="1"/>
</dbReference>
<reference evidence="6 9" key="2">
    <citation type="submission" date="2018-10" db="EMBL/GenBank/DDBJ databases">
        <title>Transmission dynamics of multidrug resistant bacteria on intensive care unit surfaces.</title>
        <authorList>
            <person name="D'Souza A.W."/>
            <person name="Potter R.F."/>
            <person name="Wallace M."/>
            <person name="Shupe A."/>
            <person name="Patel S."/>
            <person name="Sun S."/>
            <person name="Gul D."/>
            <person name="Kwon J.H."/>
            <person name="Andleeb S."/>
            <person name="Burnham C.-A.D."/>
            <person name="Dantas G."/>
        </authorList>
    </citation>
    <scope>NUCLEOTIDE SEQUENCE [LARGE SCALE GENOMIC DNA]</scope>
    <source>
        <strain evidence="6 9">WF_348</strain>
    </source>
</reference>
<name>A0A376G2H4_9FLAO</name>
<comment type="caution">
    <text evidence="2">Lacks conserved residue(s) required for the propagation of feature annotation.</text>
</comment>
<evidence type="ECO:0000313" key="8">
    <source>
        <dbReference type="Proteomes" id="UP000254737"/>
    </source>
</evidence>
<proteinExistence type="inferred from homology"/>
<evidence type="ECO:0000256" key="2">
    <source>
        <dbReference type="HAMAP-Rule" id="MF_00984"/>
    </source>
</evidence>
<keyword evidence="2" id="KW-0234">DNA repair</keyword>
<dbReference type="HAMAP" id="MF_00984">
    <property type="entry name" value="SSB"/>
    <property type="match status" value="1"/>
</dbReference>
<dbReference type="OrthoDB" id="9809878at2"/>
<dbReference type="EMBL" id="UFXS01000001">
    <property type="protein sequence ID" value="STD53197.1"/>
    <property type="molecule type" value="Genomic_DNA"/>
</dbReference>
<evidence type="ECO:0000313" key="7">
    <source>
        <dbReference type="EMBL" id="STD53197.1"/>
    </source>
</evidence>
<dbReference type="PIRSF" id="PIRSF002070">
    <property type="entry name" value="SSB"/>
    <property type="match status" value="1"/>
</dbReference>
<dbReference type="CDD" id="cd04496">
    <property type="entry name" value="SSB_OBF"/>
    <property type="match status" value="1"/>
</dbReference>
<keyword evidence="10" id="KW-1185">Reference proteome</keyword>
<organism evidence="7 8">
    <name type="scientific">Empedobacter falsenii</name>
    <dbReference type="NCBI Taxonomy" id="343874"/>
    <lineage>
        <taxon>Bacteria</taxon>
        <taxon>Pseudomonadati</taxon>
        <taxon>Bacteroidota</taxon>
        <taxon>Flavobacteriia</taxon>
        <taxon>Flavobacteriales</taxon>
        <taxon>Weeksellaceae</taxon>
        <taxon>Empedobacter</taxon>
    </lineage>
</organism>
<evidence type="ECO:0000313" key="10">
    <source>
        <dbReference type="Proteomes" id="UP000510643"/>
    </source>
</evidence>
<dbReference type="EMBL" id="CP040908">
    <property type="protein sequence ID" value="QLL56660.1"/>
    <property type="molecule type" value="Genomic_DNA"/>
</dbReference>